<dbReference type="Proteomes" id="UP001611415">
    <property type="component" value="Unassembled WGS sequence"/>
</dbReference>
<accession>A0ABW7X732</accession>
<dbReference type="RefSeq" id="WP_397094225.1">
    <property type="nucleotide sequence ID" value="NZ_JBIRYO010000020.1"/>
</dbReference>
<dbReference type="EMBL" id="JBIRYO010000020">
    <property type="protein sequence ID" value="MFI2476911.1"/>
    <property type="molecule type" value="Genomic_DNA"/>
</dbReference>
<keyword evidence="1" id="KW-0472">Membrane</keyword>
<evidence type="ECO:0000313" key="3">
    <source>
        <dbReference type="Proteomes" id="UP001611415"/>
    </source>
</evidence>
<feature type="transmembrane region" description="Helical" evidence="1">
    <location>
        <begin position="58"/>
        <end position="80"/>
    </location>
</feature>
<reference evidence="2 3" key="1">
    <citation type="submission" date="2024-10" db="EMBL/GenBank/DDBJ databases">
        <title>The Natural Products Discovery Center: Release of the First 8490 Sequenced Strains for Exploring Actinobacteria Biosynthetic Diversity.</title>
        <authorList>
            <person name="Kalkreuter E."/>
            <person name="Kautsar S.A."/>
            <person name="Yang D."/>
            <person name="Bader C.D."/>
            <person name="Teijaro C.N."/>
            <person name="Fluegel L."/>
            <person name="Davis C.M."/>
            <person name="Simpson J.R."/>
            <person name="Lauterbach L."/>
            <person name="Steele A.D."/>
            <person name="Gui C."/>
            <person name="Meng S."/>
            <person name="Li G."/>
            <person name="Viehrig K."/>
            <person name="Ye F."/>
            <person name="Su P."/>
            <person name="Kiefer A.F."/>
            <person name="Nichols A."/>
            <person name="Cepeda A.J."/>
            <person name="Yan W."/>
            <person name="Fan B."/>
            <person name="Jiang Y."/>
            <person name="Adhikari A."/>
            <person name="Zheng C.-J."/>
            <person name="Schuster L."/>
            <person name="Cowan T.M."/>
            <person name="Smanski M.J."/>
            <person name="Chevrette M.G."/>
            <person name="De Carvalho L.P.S."/>
            <person name="Shen B."/>
        </authorList>
    </citation>
    <scope>NUCLEOTIDE SEQUENCE [LARGE SCALE GENOMIC DNA]</scope>
    <source>
        <strain evidence="2 3">NPDC019275</strain>
    </source>
</reference>
<keyword evidence="1" id="KW-0812">Transmembrane</keyword>
<evidence type="ECO:0000256" key="1">
    <source>
        <dbReference type="SAM" id="Phobius"/>
    </source>
</evidence>
<name>A0ABW7X732_9NOCA</name>
<sequence>MLDALHPSEIHIQLWPLRDGGPGGSHARRDRHVGADRSRGYCEAVVGVAVAVTSGDDVAVVVGGGAVVVVVVVGAALVVVG</sequence>
<protein>
    <submittedName>
        <fullName evidence="2">Uncharacterized protein</fullName>
    </submittedName>
</protein>
<organism evidence="2 3">
    <name type="scientific">Nocardia xishanensis</name>
    <dbReference type="NCBI Taxonomy" id="238964"/>
    <lineage>
        <taxon>Bacteria</taxon>
        <taxon>Bacillati</taxon>
        <taxon>Actinomycetota</taxon>
        <taxon>Actinomycetes</taxon>
        <taxon>Mycobacteriales</taxon>
        <taxon>Nocardiaceae</taxon>
        <taxon>Nocardia</taxon>
    </lineage>
</organism>
<evidence type="ECO:0000313" key="2">
    <source>
        <dbReference type="EMBL" id="MFI2476911.1"/>
    </source>
</evidence>
<proteinExistence type="predicted"/>
<comment type="caution">
    <text evidence="2">The sequence shown here is derived from an EMBL/GenBank/DDBJ whole genome shotgun (WGS) entry which is preliminary data.</text>
</comment>
<keyword evidence="1" id="KW-1133">Transmembrane helix</keyword>
<gene>
    <name evidence="2" type="ORF">ACH49W_26310</name>
</gene>
<keyword evidence="3" id="KW-1185">Reference proteome</keyword>